<gene>
    <name evidence="2" type="ORF">S01H1_32423</name>
</gene>
<organism evidence="2">
    <name type="scientific">marine sediment metagenome</name>
    <dbReference type="NCBI Taxonomy" id="412755"/>
    <lineage>
        <taxon>unclassified sequences</taxon>
        <taxon>metagenomes</taxon>
        <taxon>ecological metagenomes</taxon>
    </lineage>
</organism>
<evidence type="ECO:0000313" key="2">
    <source>
        <dbReference type="EMBL" id="GAG03054.1"/>
    </source>
</evidence>
<name>X0UB81_9ZZZZ</name>
<dbReference type="EMBL" id="BARS01020073">
    <property type="protein sequence ID" value="GAG03054.1"/>
    <property type="molecule type" value="Genomic_DNA"/>
</dbReference>
<comment type="caution">
    <text evidence="2">The sequence shown here is derived from an EMBL/GenBank/DDBJ whole genome shotgun (WGS) entry which is preliminary data.</text>
</comment>
<keyword evidence="1" id="KW-1133">Transmembrane helix</keyword>
<keyword evidence="1" id="KW-0812">Transmembrane</keyword>
<reference evidence="2" key="1">
    <citation type="journal article" date="2014" name="Front. Microbiol.">
        <title>High frequency of phylogenetically diverse reductive dehalogenase-homologous genes in deep subseafloor sedimentary metagenomes.</title>
        <authorList>
            <person name="Kawai M."/>
            <person name="Futagami T."/>
            <person name="Toyoda A."/>
            <person name="Takaki Y."/>
            <person name="Nishi S."/>
            <person name="Hori S."/>
            <person name="Arai W."/>
            <person name="Tsubouchi T."/>
            <person name="Morono Y."/>
            <person name="Uchiyama I."/>
            <person name="Ito T."/>
            <person name="Fujiyama A."/>
            <person name="Inagaki F."/>
            <person name="Takami H."/>
        </authorList>
    </citation>
    <scope>NUCLEOTIDE SEQUENCE</scope>
    <source>
        <strain evidence="2">Expedition CK06-06</strain>
    </source>
</reference>
<protein>
    <submittedName>
        <fullName evidence="2">Uncharacterized protein</fullName>
    </submittedName>
</protein>
<proteinExistence type="predicted"/>
<feature type="transmembrane region" description="Helical" evidence="1">
    <location>
        <begin position="41"/>
        <end position="60"/>
    </location>
</feature>
<evidence type="ECO:0000256" key="1">
    <source>
        <dbReference type="SAM" id="Phobius"/>
    </source>
</evidence>
<feature type="transmembrane region" description="Helical" evidence="1">
    <location>
        <begin position="12"/>
        <end position="29"/>
    </location>
</feature>
<sequence length="74" mass="8174">MSIRDWIGQHPQLTAWVVLAVGMVIILVFSAKDVGLLPQQWAALIVATILLAGLCVWIIGWDGEEEGEEDTEEE</sequence>
<keyword evidence="1" id="KW-0472">Membrane</keyword>
<accession>X0UB81</accession>
<dbReference type="AlphaFoldDB" id="X0UB81"/>